<feature type="transmembrane region" description="Helical" evidence="1">
    <location>
        <begin position="84"/>
        <end position="103"/>
    </location>
</feature>
<dbReference type="EMBL" id="CP011043">
    <property type="protein sequence ID" value="AJW78788.1"/>
    <property type="molecule type" value="Genomic_DNA"/>
</dbReference>
<name>A0A0D5CGK4_9MICO</name>
<dbReference type="HOGENOM" id="CLU_173958_0_0_11"/>
<sequence length="110" mass="11030">MTNLVVQLAENVKNAGVGTIYGDPLDIDGSTIVPVAFAWYGFGGGSDLPDSDGNVAGGGGGGGGACPIGAYIATDGEVRFQPNVIALLAVATPVIWISGKVLVKLIKTLK</sequence>
<protein>
    <recommendedName>
        <fullName evidence="4">Sporulation protein YtfJ (Spore_YtfJ)</fullName>
    </recommendedName>
</protein>
<keyword evidence="1" id="KW-0812">Transmembrane</keyword>
<dbReference type="KEGG" id="cmh:VO01_06270"/>
<dbReference type="RefSeq" id="WP_045527660.1">
    <property type="nucleotide sequence ID" value="NZ_CP011043.1"/>
</dbReference>
<dbReference type="Proteomes" id="UP000032604">
    <property type="component" value="Chromosome"/>
</dbReference>
<keyword evidence="1" id="KW-1133">Transmembrane helix</keyword>
<dbReference type="AlphaFoldDB" id="A0A0D5CGK4"/>
<proteinExistence type="predicted"/>
<organism evidence="2 3">
    <name type="scientific">Clavibacter michiganensis subsp. insidiosus</name>
    <dbReference type="NCBI Taxonomy" id="33014"/>
    <lineage>
        <taxon>Bacteria</taxon>
        <taxon>Bacillati</taxon>
        <taxon>Actinomycetota</taxon>
        <taxon>Actinomycetes</taxon>
        <taxon>Micrococcales</taxon>
        <taxon>Microbacteriaceae</taxon>
        <taxon>Clavibacter</taxon>
    </lineage>
</organism>
<evidence type="ECO:0000256" key="1">
    <source>
        <dbReference type="SAM" id="Phobius"/>
    </source>
</evidence>
<evidence type="ECO:0000313" key="2">
    <source>
        <dbReference type="EMBL" id="AJW78788.1"/>
    </source>
</evidence>
<accession>A0A0D5CGK4</accession>
<dbReference type="OrthoDB" id="4965215at2"/>
<gene>
    <name evidence="2" type="ORF">VO01_06270</name>
</gene>
<evidence type="ECO:0000313" key="3">
    <source>
        <dbReference type="Proteomes" id="UP000032604"/>
    </source>
</evidence>
<keyword evidence="1" id="KW-0472">Membrane</keyword>
<reference evidence="2 3" key="1">
    <citation type="journal article" date="2015" name="Genome Announc.">
        <title>Complete Genome Sequence of Clavibacter michiganensis subsp. insidiosus R1-1 Using PacBio Single-Molecule Real-Time Technology.</title>
        <authorList>
            <person name="Lu Y."/>
            <person name="Samac D.A."/>
            <person name="Glazebrook J."/>
            <person name="Ishimaru C.A."/>
        </authorList>
    </citation>
    <scope>NUCLEOTIDE SEQUENCE [LARGE SCALE GENOMIC DNA]</scope>
    <source>
        <strain evidence="2 3">R1-1</strain>
    </source>
</reference>
<dbReference type="PATRIC" id="fig|33014.5.peg.1308"/>
<evidence type="ECO:0008006" key="4">
    <source>
        <dbReference type="Google" id="ProtNLM"/>
    </source>
</evidence>